<feature type="region of interest" description="Disordered" evidence="1">
    <location>
        <begin position="1"/>
        <end position="28"/>
    </location>
</feature>
<dbReference type="RefSeq" id="XP_069211669.1">
    <property type="nucleotide sequence ID" value="XM_069351283.1"/>
</dbReference>
<comment type="caution">
    <text evidence="2">The sequence shown here is derived from an EMBL/GenBank/DDBJ whole genome shotgun (WGS) entry which is preliminary data.</text>
</comment>
<name>A0ABR3QAQ2_9TREE</name>
<dbReference type="Proteomes" id="UP001565368">
    <property type="component" value="Unassembled WGS sequence"/>
</dbReference>
<dbReference type="EMBL" id="JBBXJM010000002">
    <property type="protein sequence ID" value="KAL1411725.1"/>
    <property type="molecule type" value="Genomic_DNA"/>
</dbReference>
<reference evidence="2 3" key="1">
    <citation type="submission" date="2023-08" db="EMBL/GenBank/DDBJ databases">
        <title>Annotated Genome Sequence of Vanrija albida AlHP1.</title>
        <authorList>
            <person name="Herzog R."/>
        </authorList>
    </citation>
    <scope>NUCLEOTIDE SEQUENCE [LARGE SCALE GENOMIC DNA]</scope>
    <source>
        <strain evidence="2 3">AlHP1</strain>
    </source>
</reference>
<proteinExistence type="predicted"/>
<evidence type="ECO:0000256" key="1">
    <source>
        <dbReference type="SAM" id="MobiDB-lite"/>
    </source>
</evidence>
<dbReference type="GeneID" id="95983734"/>
<organism evidence="2 3">
    <name type="scientific">Vanrija albida</name>
    <dbReference type="NCBI Taxonomy" id="181172"/>
    <lineage>
        <taxon>Eukaryota</taxon>
        <taxon>Fungi</taxon>
        <taxon>Dikarya</taxon>
        <taxon>Basidiomycota</taxon>
        <taxon>Agaricomycotina</taxon>
        <taxon>Tremellomycetes</taxon>
        <taxon>Trichosporonales</taxon>
        <taxon>Trichosporonaceae</taxon>
        <taxon>Vanrija</taxon>
    </lineage>
</organism>
<protein>
    <submittedName>
        <fullName evidence="2">Uncharacterized protein</fullName>
    </submittedName>
</protein>
<evidence type="ECO:0000313" key="2">
    <source>
        <dbReference type="EMBL" id="KAL1411725.1"/>
    </source>
</evidence>
<keyword evidence="3" id="KW-1185">Reference proteome</keyword>
<sequence length="190" mass="21316">MSPHATPDTPLADHGPDLGFDSLPPYSPARETGHPNAAAWRYYDGLITDQAATMVAEMRGIPIADLMRTVRLTPYNWATNYSRGKEEPGFQLVLDIIRTLQDEFDRGWGALSSVWSGLHEYLDPYGRRLGGNEAVFKIHFKDQLRTLAEEKKQKGHVHPVFADQLFPTVSLSLVYRMLADVSGEDEDGEE</sequence>
<accession>A0ABR3QAQ2</accession>
<gene>
    <name evidence="2" type="ORF">Q8F55_002691</name>
</gene>
<evidence type="ECO:0000313" key="3">
    <source>
        <dbReference type="Proteomes" id="UP001565368"/>
    </source>
</evidence>